<dbReference type="GO" id="GO:0006310">
    <property type="term" value="P:DNA recombination"/>
    <property type="evidence" value="ECO:0007669"/>
    <property type="project" value="InterPro"/>
</dbReference>
<dbReference type="Pfam" id="PF01068">
    <property type="entry name" value="DNA_ligase_A_M"/>
    <property type="match status" value="2"/>
</dbReference>
<feature type="compositionally biased region" description="Pro residues" evidence="6">
    <location>
        <begin position="37"/>
        <end position="49"/>
    </location>
</feature>
<dbReference type="OrthoDB" id="206088at2759"/>
<dbReference type="InterPro" id="IPR012309">
    <property type="entry name" value="DNA_ligase_ATP-dep_C"/>
</dbReference>
<evidence type="ECO:0000313" key="8">
    <source>
        <dbReference type="EMBL" id="PWN32578.1"/>
    </source>
</evidence>
<dbReference type="Gene3D" id="3.30.1490.70">
    <property type="match status" value="1"/>
</dbReference>
<dbReference type="InterPro" id="IPR036599">
    <property type="entry name" value="DNA_ligase_N_sf"/>
</dbReference>
<evidence type="ECO:0000313" key="9">
    <source>
        <dbReference type="Proteomes" id="UP000245771"/>
    </source>
</evidence>
<dbReference type="GO" id="GO:0006281">
    <property type="term" value="P:DNA repair"/>
    <property type="evidence" value="ECO:0007669"/>
    <property type="project" value="InterPro"/>
</dbReference>
<dbReference type="RefSeq" id="XP_025352880.1">
    <property type="nucleotide sequence ID" value="XM_025495821.1"/>
</dbReference>
<proteinExistence type="inferred from homology"/>
<dbReference type="FunFam" id="2.40.50.140:FF:000062">
    <property type="entry name" value="DNA ligase"/>
    <property type="match status" value="1"/>
</dbReference>
<dbReference type="STRING" id="1280837.A0A316V6D9"/>
<feature type="non-terminal residue" evidence="8">
    <location>
        <position position="845"/>
    </location>
</feature>
<dbReference type="InterPro" id="IPR016059">
    <property type="entry name" value="DNA_ligase_ATP-dep_CS"/>
</dbReference>
<dbReference type="InterPro" id="IPR012340">
    <property type="entry name" value="NA-bd_OB-fold"/>
</dbReference>
<dbReference type="Pfam" id="PF04679">
    <property type="entry name" value="DNA_ligase_A_C"/>
    <property type="match status" value="1"/>
</dbReference>
<dbReference type="CDD" id="cd07900">
    <property type="entry name" value="Adenylation_DNA_ligase_I_Euk"/>
    <property type="match status" value="1"/>
</dbReference>
<dbReference type="GO" id="GO:0003677">
    <property type="term" value="F:DNA binding"/>
    <property type="evidence" value="ECO:0007669"/>
    <property type="project" value="InterPro"/>
</dbReference>
<dbReference type="GO" id="GO:0005524">
    <property type="term" value="F:ATP binding"/>
    <property type="evidence" value="ECO:0007669"/>
    <property type="project" value="UniProtKB-KW"/>
</dbReference>
<evidence type="ECO:0000256" key="6">
    <source>
        <dbReference type="SAM" id="MobiDB-lite"/>
    </source>
</evidence>
<feature type="compositionally biased region" description="Basic and acidic residues" evidence="6">
    <location>
        <begin position="1"/>
        <end position="12"/>
    </location>
</feature>
<evidence type="ECO:0000259" key="7">
    <source>
        <dbReference type="PROSITE" id="PS50160"/>
    </source>
</evidence>
<evidence type="ECO:0000256" key="3">
    <source>
        <dbReference type="ARBA" id="ARBA00022705"/>
    </source>
</evidence>
<dbReference type="AlphaFoldDB" id="A0A316V6D9"/>
<dbReference type="GO" id="GO:0005634">
    <property type="term" value="C:nucleus"/>
    <property type="evidence" value="ECO:0007669"/>
    <property type="project" value="TreeGrafter"/>
</dbReference>
<dbReference type="GO" id="GO:0003910">
    <property type="term" value="F:DNA ligase (ATP) activity"/>
    <property type="evidence" value="ECO:0007669"/>
    <property type="project" value="InterPro"/>
</dbReference>
<reference evidence="8 9" key="1">
    <citation type="journal article" date="2018" name="Mol. Biol. Evol.">
        <title>Broad Genomic Sampling Reveals a Smut Pathogenic Ancestry of the Fungal Clade Ustilaginomycotina.</title>
        <authorList>
            <person name="Kijpornyongpan T."/>
            <person name="Mondo S.J."/>
            <person name="Barry K."/>
            <person name="Sandor L."/>
            <person name="Lee J."/>
            <person name="Lipzen A."/>
            <person name="Pangilinan J."/>
            <person name="LaButti K."/>
            <person name="Hainaut M."/>
            <person name="Henrissat B."/>
            <person name="Grigoriev I.V."/>
            <person name="Spatafora J.W."/>
            <person name="Aime M.C."/>
        </authorList>
    </citation>
    <scope>NUCLEOTIDE SEQUENCE [LARGE SCALE GENOMIC DNA]</scope>
    <source>
        <strain evidence="8 9">MCA 3882</strain>
    </source>
</reference>
<gene>
    <name evidence="8" type="ORF">FA14DRAFT_107784</name>
</gene>
<dbReference type="Gene3D" id="3.30.470.30">
    <property type="entry name" value="DNA ligase/mRNA capping enzyme"/>
    <property type="match status" value="1"/>
</dbReference>
<dbReference type="Proteomes" id="UP000245771">
    <property type="component" value="Unassembled WGS sequence"/>
</dbReference>
<dbReference type="Gene3D" id="2.40.50.140">
    <property type="entry name" value="Nucleic acid-binding proteins"/>
    <property type="match status" value="1"/>
</dbReference>
<dbReference type="Pfam" id="PF04675">
    <property type="entry name" value="DNA_ligase_A_N"/>
    <property type="match status" value="1"/>
</dbReference>
<dbReference type="GeneID" id="37017602"/>
<dbReference type="EMBL" id="KZ819605">
    <property type="protein sequence ID" value="PWN32578.1"/>
    <property type="molecule type" value="Genomic_DNA"/>
</dbReference>
<dbReference type="PANTHER" id="PTHR45674:SF9">
    <property type="entry name" value="DNA LIGASE 3"/>
    <property type="match status" value="1"/>
</dbReference>
<evidence type="ECO:0000256" key="4">
    <source>
        <dbReference type="ARBA" id="ARBA00022741"/>
    </source>
</evidence>
<accession>A0A316V6D9</accession>
<evidence type="ECO:0000256" key="5">
    <source>
        <dbReference type="ARBA" id="ARBA00022840"/>
    </source>
</evidence>
<dbReference type="Gene3D" id="1.10.3260.10">
    <property type="entry name" value="DNA ligase, ATP-dependent, N-terminal domain"/>
    <property type="match status" value="1"/>
</dbReference>
<keyword evidence="5" id="KW-0067">ATP-binding</keyword>
<dbReference type="InterPro" id="IPR050191">
    <property type="entry name" value="ATP-dep_DNA_ligase"/>
</dbReference>
<protein>
    <submittedName>
        <fullName evidence="8">ATP-dependent DNA ligase</fullName>
    </submittedName>
</protein>
<name>A0A316V6D9_9BASI</name>
<dbReference type="SUPFAM" id="SSF56091">
    <property type="entry name" value="DNA ligase/mRNA capping enzyme, catalytic domain"/>
    <property type="match status" value="1"/>
</dbReference>
<comment type="similarity">
    <text evidence="1">Belongs to the ATP-dependent DNA ligase family.</text>
</comment>
<dbReference type="CDD" id="cd07969">
    <property type="entry name" value="OBF_DNA_ligase_I"/>
    <property type="match status" value="1"/>
</dbReference>
<feature type="domain" description="ATP-dependent DNA ligase family profile" evidence="7">
    <location>
        <begin position="524"/>
        <end position="716"/>
    </location>
</feature>
<evidence type="ECO:0000256" key="1">
    <source>
        <dbReference type="ARBA" id="ARBA00007572"/>
    </source>
</evidence>
<dbReference type="PANTHER" id="PTHR45674">
    <property type="entry name" value="DNA LIGASE 1/3 FAMILY MEMBER"/>
    <property type="match status" value="1"/>
</dbReference>
<dbReference type="InterPro" id="IPR012308">
    <property type="entry name" value="DNA_ligase_ATP-dep_N"/>
</dbReference>
<keyword evidence="4" id="KW-0547">Nucleotide-binding</keyword>
<dbReference type="InParanoid" id="A0A316V6D9"/>
<sequence>RKDAEFAKRLQEEWNGNGIQEQNVSSSSNSNTQAYASPPPPKQEFPKPPKTTLGSTATSFNLPALDRAIEDIELQQDIFTFDPAKVDVSCWPTRSGNVPSAPYALLSHACILLSTTKSRLIIVTVLTNLLRVLMYHDEEALLPCIYLVSNHIAPPYDGVELGLGGAIVNQAIRNVTGKSASHLRTLWNKTGDPGDVAFEAKKDVKTLIGHSTKPIEITKLFQTLHAIAAISGTGSSSAKMAHVTKLLVASRGEEARFLVRTLHSHLRINAVRTTITSAIARAFVLNDRNVALKDEGDSWCLSVEERQGILANPPNTKQRADPKRLAAMDKIVRAETLLREIRARHPNFGTIVPALLEGGLQNLAERVPLRVGTPISPMLGSITRSLPAMFDKLGDRAYVCEFKYDGQRVQIHAEHVQEEGNEKRKMLSSSGKGKWTGPNKDIYVRLFSRHLEDMTDKYPDIVNLVPMMMGLSGEQLDSKGKMREDDIPPVKSFIMDAEIVAMGLDGTLLPFQTLANRSRKDVELHNIKVAVGVFAFDLMQLNGRSLLKSSLRKRRNLLFQNIKPCKPEDVRIARFDYVKHTESRNQEDVTSFFELAQNNKCEGIMVKSLDHHWEDNQSGESEAKIQLLEDEVDNDLSQPNLDAADPKPLPGKGVNGRGKALLSTYEPDKRCESWLKVKKDYVDGIGDSLDLVPIAGWHGMGRKAAWWSPVLLAVYDAENDEYQAVCKCISGFTDAEYKDIKFNRFVEGTETCYNAYQNECKDSFETGGLVPDVWFTPNEVWEIRGADITLSPVYTAAKGLVSDERGLSLRFPRFMKRRTDKSPQQASTPRQLANMYFDQNNTTTA</sequence>
<dbReference type="SUPFAM" id="SSF117018">
    <property type="entry name" value="ATP-dependent DNA ligase DNA-binding domain"/>
    <property type="match status" value="1"/>
</dbReference>
<dbReference type="SUPFAM" id="SSF50249">
    <property type="entry name" value="Nucleic acid-binding proteins"/>
    <property type="match status" value="1"/>
</dbReference>
<keyword evidence="9" id="KW-1185">Reference proteome</keyword>
<dbReference type="PROSITE" id="PS00697">
    <property type="entry name" value="DNA_LIGASE_A1"/>
    <property type="match status" value="1"/>
</dbReference>
<dbReference type="PROSITE" id="PS50160">
    <property type="entry name" value="DNA_LIGASE_A3"/>
    <property type="match status" value="1"/>
</dbReference>
<dbReference type="GO" id="GO:0006273">
    <property type="term" value="P:lagging strand elongation"/>
    <property type="evidence" value="ECO:0007669"/>
    <property type="project" value="TreeGrafter"/>
</dbReference>
<dbReference type="InterPro" id="IPR012310">
    <property type="entry name" value="DNA_ligase_ATP-dep_cent"/>
</dbReference>
<dbReference type="FunCoup" id="A0A316V6D9">
    <property type="interactions" value="139"/>
</dbReference>
<keyword evidence="3" id="KW-0235">DNA replication</keyword>
<evidence type="ECO:0000256" key="2">
    <source>
        <dbReference type="ARBA" id="ARBA00022598"/>
    </source>
</evidence>
<feature type="region of interest" description="Disordered" evidence="6">
    <location>
        <begin position="1"/>
        <end position="57"/>
    </location>
</feature>
<keyword evidence="2 8" id="KW-0436">Ligase</keyword>
<feature type="non-terminal residue" evidence="8">
    <location>
        <position position="1"/>
    </location>
</feature>
<organism evidence="8 9">
    <name type="scientific">Meira miltonrushii</name>
    <dbReference type="NCBI Taxonomy" id="1280837"/>
    <lineage>
        <taxon>Eukaryota</taxon>
        <taxon>Fungi</taxon>
        <taxon>Dikarya</taxon>
        <taxon>Basidiomycota</taxon>
        <taxon>Ustilaginomycotina</taxon>
        <taxon>Exobasidiomycetes</taxon>
        <taxon>Exobasidiales</taxon>
        <taxon>Brachybasidiaceae</taxon>
        <taxon>Meira</taxon>
    </lineage>
</organism>